<comment type="caution">
    <text evidence="2">The sequence shown here is derived from an EMBL/GenBank/DDBJ whole genome shotgun (WGS) entry which is preliminary data.</text>
</comment>
<evidence type="ECO:0000256" key="1">
    <source>
        <dbReference type="SAM" id="MobiDB-lite"/>
    </source>
</evidence>
<feature type="region of interest" description="Disordered" evidence="1">
    <location>
        <begin position="42"/>
        <end position="68"/>
    </location>
</feature>
<dbReference type="Proteomes" id="UP000214646">
    <property type="component" value="Unassembled WGS sequence"/>
</dbReference>
<feature type="compositionally biased region" description="Pro residues" evidence="1">
    <location>
        <begin position="47"/>
        <end position="57"/>
    </location>
</feature>
<protein>
    <submittedName>
        <fullName evidence="2">Uncharacterized protein</fullName>
    </submittedName>
</protein>
<organism evidence="2 3">
    <name type="scientific">Fimbriiglobus ruber</name>
    <dbReference type="NCBI Taxonomy" id="1908690"/>
    <lineage>
        <taxon>Bacteria</taxon>
        <taxon>Pseudomonadati</taxon>
        <taxon>Planctomycetota</taxon>
        <taxon>Planctomycetia</taxon>
        <taxon>Gemmatales</taxon>
        <taxon>Gemmataceae</taxon>
        <taxon>Fimbriiglobus</taxon>
    </lineage>
</organism>
<evidence type="ECO:0000313" key="3">
    <source>
        <dbReference type="Proteomes" id="UP000214646"/>
    </source>
</evidence>
<reference evidence="3" key="1">
    <citation type="submission" date="2017-06" db="EMBL/GenBank/DDBJ databases">
        <title>Genome analysis of Fimbriiglobus ruber SP5, the first member of the order Planctomycetales with confirmed chitinolytic capability.</title>
        <authorList>
            <person name="Ravin N.V."/>
            <person name="Rakitin A.L."/>
            <person name="Ivanova A.A."/>
            <person name="Beletsky A.V."/>
            <person name="Kulichevskaya I.S."/>
            <person name="Mardanov A.V."/>
            <person name="Dedysh S.N."/>
        </authorList>
    </citation>
    <scope>NUCLEOTIDE SEQUENCE [LARGE SCALE GENOMIC DNA]</scope>
    <source>
        <strain evidence="3">SP5</strain>
    </source>
</reference>
<accession>A0A225CYR3</accession>
<name>A0A225CYR3_9BACT</name>
<proteinExistence type="predicted"/>
<dbReference type="EMBL" id="NIDE01000020">
    <property type="protein sequence ID" value="OWK34520.1"/>
    <property type="molecule type" value="Genomic_DNA"/>
</dbReference>
<sequence length="120" mass="12538">MVFAVRCPSGRCRKYMLVEETDRGRAIPCLICKFPIQIPPVKSSAPQPAPAPPPPPVQAADQIPPTPLAIPLPVPPPAPLAVPIPSPPAIPVLLPVAEKLAPGPGGDDLIFLDDEVLGLE</sequence>
<dbReference type="AlphaFoldDB" id="A0A225CYR3"/>
<evidence type="ECO:0000313" key="2">
    <source>
        <dbReference type="EMBL" id="OWK34520.1"/>
    </source>
</evidence>
<keyword evidence="3" id="KW-1185">Reference proteome</keyword>
<gene>
    <name evidence="2" type="ORF">FRUB_10491</name>
</gene>